<evidence type="ECO:0000313" key="5">
    <source>
        <dbReference type="Proteomes" id="UP001278571"/>
    </source>
</evidence>
<gene>
    <name evidence="4" type="ORF">R2363_22460</name>
</gene>
<evidence type="ECO:0000256" key="3">
    <source>
        <dbReference type="ARBA" id="ARBA00022747"/>
    </source>
</evidence>
<reference evidence="4 5" key="1">
    <citation type="submission" date="2023-10" db="EMBL/GenBank/DDBJ databases">
        <authorList>
            <person name="Wang X.X."/>
        </authorList>
    </citation>
    <scope>NUCLEOTIDE SEQUENCE [LARGE SCALE GENOMIC DNA]</scope>
    <source>
        <strain evidence="4 5">NBRC 12816</strain>
    </source>
</reference>
<dbReference type="Gene3D" id="3.40.50.150">
    <property type="entry name" value="Vaccinia Virus protein VP39"/>
    <property type="match status" value="1"/>
</dbReference>
<dbReference type="GO" id="GO:0032259">
    <property type="term" value="P:methylation"/>
    <property type="evidence" value="ECO:0007669"/>
    <property type="project" value="UniProtKB-KW"/>
</dbReference>
<evidence type="ECO:0000256" key="2">
    <source>
        <dbReference type="ARBA" id="ARBA00022679"/>
    </source>
</evidence>
<dbReference type="RefSeq" id="WP_319011199.1">
    <property type="nucleotide sequence ID" value="NZ_JAWJZF010000429.1"/>
</dbReference>
<keyword evidence="5" id="KW-1185">Reference proteome</keyword>
<dbReference type="InterPro" id="IPR029063">
    <property type="entry name" value="SAM-dependent_MTases_sf"/>
</dbReference>
<evidence type="ECO:0000313" key="4">
    <source>
        <dbReference type="EMBL" id="MDX2294932.1"/>
    </source>
</evidence>
<dbReference type="SUPFAM" id="SSF53335">
    <property type="entry name" value="S-adenosyl-L-methionine-dependent methyltransferases"/>
    <property type="match status" value="1"/>
</dbReference>
<dbReference type="Pfam" id="PF00145">
    <property type="entry name" value="DNA_methylase"/>
    <property type="match status" value="1"/>
</dbReference>
<sequence length="83" mass="9019">MMRVASFFAGIGGFDLGMERAGHKTVYQCEISPFCRKVLAHHWPDVQRGIDIREVRGADLPGADIWTAGFPCQDLSVARGAAG</sequence>
<accession>A0ABU4KC19</accession>
<name>A0ABU4KC19_9ACTN</name>
<dbReference type="InterPro" id="IPR001525">
    <property type="entry name" value="C5_MeTfrase"/>
</dbReference>
<organism evidence="4 5">
    <name type="scientific">Streptomyces roseolus</name>
    <dbReference type="NCBI Taxonomy" id="67358"/>
    <lineage>
        <taxon>Bacteria</taxon>
        <taxon>Bacillati</taxon>
        <taxon>Actinomycetota</taxon>
        <taxon>Actinomycetes</taxon>
        <taxon>Kitasatosporales</taxon>
        <taxon>Streptomycetaceae</taxon>
        <taxon>Streptomyces</taxon>
    </lineage>
</organism>
<proteinExistence type="predicted"/>
<dbReference type="Proteomes" id="UP001278571">
    <property type="component" value="Unassembled WGS sequence"/>
</dbReference>
<keyword evidence="2" id="KW-0808">Transferase</keyword>
<dbReference type="GO" id="GO:0008168">
    <property type="term" value="F:methyltransferase activity"/>
    <property type="evidence" value="ECO:0007669"/>
    <property type="project" value="UniProtKB-KW"/>
</dbReference>
<keyword evidence="3" id="KW-0680">Restriction system</keyword>
<feature type="non-terminal residue" evidence="4">
    <location>
        <position position="83"/>
    </location>
</feature>
<keyword evidence="1 4" id="KW-0489">Methyltransferase</keyword>
<comment type="caution">
    <text evidence="4">The sequence shown here is derived from an EMBL/GenBank/DDBJ whole genome shotgun (WGS) entry which is preliminary data.</text>
</comment>
<evidence type="ECO:0000256" key="1">
    <source>
        <dbReference type="ARBA" id="ARBA00022603"/>
    </source>
</evidence>
<protein>
    <submittedName>
        <fullName evidence="4">DNA cytosine methyltransferase</fullName>
    </submittedName>
</protein>
<dbReference type="EMBL" id="JAWJZF010000429">
    <property type="protein sequence ID" value="MDX2294932.1"/>
    <property type="molecule type" value="Genomic_DNA"/>
</dbReference>